<proteinExistence type="predicted"/>
<evidence type="ECO:0000313" key="2">
    <source>
        <dbReference type="EMBL" id="KAG5187105.1"/>
    </source>
</evidence>
<accession>A0A836CHT9</accession>
<protein>
    <recommendedName>
        <fullName evidence="4">Secreted protein</fullName>
    </recommendedName>
</protein>
<evidence type="ECO:0008006" key="4">
    <source>
        <dbReference type="Google" id="ProtNLM"/>
    </source>
</evidence>
<sequence>MQSGSSAKPLVLVLPLLMSLGDALLVRYMQRLLRADVNKLLCSLTAVCGLCTGSSRAWQTQHAKAVHKVLSCT</sequence>
<gene>
    <name evidence="2" type="ORF">JKP88DRAFT_235473</name>
</gene>
<evidence type="ECO:0000256" key="1">
    <source>
        <dbReference type="SAM" id="SignalP"/>
    </source>
</evidence>
<comment type="caution">
    <text evidence="2">The sequence shown here is derived from an EMBL/GenBank/DDBJ whole genome shotgun (WGS) entry which is preliminary data.</text>
</comment>
<keyword evidence="3" id="KW-1185">Reference proteome</keyword>
<organism evidence="2 3">
    <name type="scientific">Tribonema minus</name>
    <dbReference type="NCBI Taxonomy" id="303371"/>
    <lineage>
        <taxon>Eukaryota</taxon>
        <taxon>Sar</taxon>
        <taxon>Stramenopiles</taxon>
        <taxon>Ochrophyta</taxon>
        <taxon>PX clade</taxon>
        <taxon>Xanthophyceae</taxon>
        <taxon>Tribonematales</taxon>
        <taxon>Tribonemataceae</taxon>
        <taxon>Tribonema</taxon>
    </lineage>
</organism>
<reference evidence="2" key="1">
    <citation type="submission" date="2021-02" db="EMBL/GenBank/DDBJ databases">
        <title>First Annotated Genome of the Yellow-green Alga Tribonema minus.</title>
        <authorList>
            <person name="Mahan K.M."/>
        </authorList>
    </citation>
    <scope>NUCLEOTIDE SEQUENCE</scope>
    <source>
        <strain evidence="2">UTEX B ZZ1240</strain>
    </source>
</reference>
<feature type="chain" id="PRO_5032769730" description="Secreted protein" evidence="1">
    <location>
        <begin position="24"/>
        <end position="73"/>
    </location>
</feature>
<name>A0A836CHT9_9STRA</name>
<dbReference type="EMBL" id="JAFCMP010000095">
    <property type="protein sequence ID" value="KAG5187105.1"/>
    <property type="molecule type" value="Genomic_DNA"/>
</dbReference>
<evidence type="ECO:0000313" key="3">
    <source>
        <dbReference type="Proteomes" id="UP000664859"/>
    </source>
</evidence>
<dbReference type="Proteomes" id="UP000664859">
    <property type="component" value="Unassembled WGS sequence"/>
</dbReference>
<keyword evidence="1" id="KW-0732">Signal</keyword>
<dbReference type="AlphaFoldDB" id="A0A836CHT9"/>
<feature type="signal peptide" evidence="1">
    <location>
        <begin position="1"/>
        <end position="23"/>
    </location>
</feature>